<dbReference type="InterPro" id="IPR009959">
    <property type="entry name" value="Cyclase_SnoaL-like"/>
</dbReference>
<dbReference type="GO" id="GO:0030638">
    <property type="term" value="P:polyketide metabolic process"/>
    <property type="evidence" value="ECO:0007669"/>
    <property type="project" value="InterPro"/>
</dbReference>
<dbReference type="InterPro" id="IPR037401">
    <property type="entry name" value="SnoaL-like"/>
</dbReference>
<dbReference type="PANTHER" id="PTHR38436:SF1">
    <property type="entry name" value="ESTER CYCLASE"/>
    <property type="match status" value="1"/>
</dbReference>
<name>A0A2T0MK82_9ACTN</name>
<accession>A0A2T0MK82</accession>
<dbReference type="SUPFAM" id="SSF54427">
    <property type="entry name" value="NTF2-like"/>
    <property type="match status" value="1"/>
</dbReference>
<dbReference type="InterPro" id="IPR032710">
    <property type="entry name" value="NTF2-like_dom_sf"/>
</dbReference>
<dbReference type="EMBL" id="PVNG01000024">
    <property type="protein sequence ID" value="PRX58035.1"/>
    <property type="molecule type" value="Genomic_DNA"/>
</dbReference>
<dbReference type="Gene3D" id="3.10.450.50">
    <property type="match status" value="1"/>
</dbReference>
<reference evidence="2 3" key="1">
    <citation type="submission" date="2018-03" db="EMBL/GenBank/DDBJ databases">
        <title>Genomic Encyclopedia of Type Strains, Phase III (KMG-III): the genomes of soil and plant-associated and newly described type strains.</title>
        <authorList>
            <person name="Whitman W."/>
        </authorList>
    </citation>
    <scope>NUCLEOTIDE SEQUENCE [LARGE SCALE GENOMIC DNA]</scope>
    <source>
        <strain evidence="2 3">CGMCC 4.7104</strain>
    </source>
</reference>
<proteinExistence type="predicted"/>
<keyword evidence="3" id="KW-1185">Reference proteome</keyword>
<gene>
    <name evidence="2" type="ORF">B0I32_12420</name>
</gene>
<organism evidence="2 3">
    <name type="scientific">Nonomuraea fuscirosea</name>
    <dbReference type="NCBI Taxonomy" id="1291556"/>
    <lineage>
        <taxon>Bacteria</taxon>
        <taxon>Bacillati</taxon>
        <taxon>Actinomycetota</taxon>
        <taxon>Actinomycetes</taxon>
        <taxon>Streptosporangiales</taxon>
        <taxon>Streptosporangiaceae</taxon>
        <taxon>Nonomuraea</taxon>
    </lineage>
</organism>
<comment type="caution">
    <text evidence="2">The sequence shown here is derived from an EMBL/GenBank/DDBJ whole genome shotgun (WGS) entry which is preliminary data.</text>
</comment>
<evidence type="ECO:0000313" key="2">
    <source>
        <dbReference type="EMBL" id="PRX58035.1"/>
    </source>
</evidence>
<dbReference type="Proteomes" id="UP000238312">
    <property type="component" value="Unassembled WGS sequence"/>
</dbReference>
<protein>
    <submittedName>
        <fullName evidence="2">Putative SnoaL-like aldol condensation-catalyzing enzyme</fullName>
    </submittedName>
</protein>
<dbReference type="RefSeq" id="WP_106249538.1">
    <property type="nucleotide sequence ID" value="NZ_JBFAIB010000065.1"/>
</dbReference>
<sequence length="126" mass="14298">MPTVASNKQTVLDFYEAAFNEKDFDTVAKLVGDNYTQHNPQIADGPDGLQARLRHLKETFPALRVEVRRLLAEDDYVVGHVYAVREPGQRGTAIMDIFRLEDGKLIEHWDVMQEIPAEALNPNGMF</sequence>
<evidence type="ECO:0000259" key="1">
    <source>
        <dbReference type="Pfam" id="PF12680"/>
    </source>
</evidence>
<dbReference type="AlphaFoldDB" id="A0A2T0MK82"/>
<dbReference type="PANTHER" id="PTHR38436">
    <property type="entry name" value="POLYKETIDE CYCLASE SNOAL-LIKE DOMAIN"/>
    <property type="match status" value="1"/>
</dbReference>
<dbReference type="Pfam" id="PF12680">
    <property type="entry name" value="SnoaL_2"/>
    <property type="match status" value="1"/>
</dbReference>
<evidence type="ECO:0000313" key="3">
    <source>
        <dbReference type="Proteomes" id="UP000238312"/>
    </source>
</evidence>
<feature type="domain" description="SnoaL-like" evidence="1">
    <location>
        <begin position="12"/>
        <end position="108"/>
    </location>
</feature>
<dbReference type="OrthoDB" id="129343at2"/>